<dbReference type="PRINTS" id="PR00723">
    <property type="entry name" value="SUBTILISIN"/>
</dbReference>
<dbReference type="InterPro" id="IPR015500">
    <property type="entry name" value="Peptidase_S8_subtilisin-rel"/>
</dbReference>
<accession>A0A395MBS8</accession>
<sequence>MANDEPKGNPLDIARKVIQLITRSISNVNGIKSLAFVNSMSELDFELNLALLELGNEKLAAQDCERLRQKLHPLFGVLGTLTTKELRALVQEVASLRRDHPSMEPASDPGLCHGYARKSHGTINEGGWHEGKVHRNSSGRPDEDECLSHKEKAAKEFMQQARRFYVDNIESLERKKAIKVAVLDTGVDKKHRYFKRKHGTCFKEIATFMDCDSHDTFGHGTAVAGLIVKLAPHADLFIAKICRDRIITGVDQYVEAINWAMKHDVHIINISSSVDEDGSIEDAISKAEAQGIVVFAAASDDEANKPRPFPARMEKVLAVHSTDGRGNISFQNPKPLDDDMNISTLGESIESPVGDGELLDGSSYATAIASGMAANILTLADAYLSKSKDDQEIRRRVFKREGMKRIFRHVSGGRDREGYNYVCPEMVAEDCNSSEVYRHWFKQALKSR</sequence>
<dbReference type="GO" id="GO:0006508">
    <property type="term" value="P:proteolysis"/>
    <property type="evidence" value="ECO:0007669"/>
    <property type="project" value="UniProtKB-KW"/>
</dbReference>
<dbReference type="InterPro" id="IPR036852">
    <property type="entry name" value="Peptidase_S8/S53_dom_sf"/>
</dbReference>
<comment type="caution">
    <text evidence="8">The sequence shown here is derived from an EMBL/GenBank/DDBJ whole genome shotgun (WGS) entry which is preliminary data.</text>
</comment>
<dbReference type="SUPFAM" id="SSF52743">
    <property type="entry name" value="Subtilisin-like"/>
    <property type="match status" value="1"/>
</dbReference>
<keyword evidence="3" id="KW-0378">Hydrolase</keyword>
<dbReference type="InterPro" id="IPR023827">
    <property type="entry name" value="Peptidase_S8_Asp-AS"/>
</dbReference>
<dbReference type="PROSITE" id="PS00136">
    <property type="entry name" value="SUBTILASE_ASP"/>
    <property type="match status" value="1"/>
</dbReference>
<feature type="domain" description="Peptidase S8/S53" evidence="7">
    <location>
        <begin position="176"/>
        <end position="386"/>
    </location>
</feature>
<keyword evidence="9" id="KW-1185">Reference proteome</keyword>
<dbReference type="GO" id="GO:0004252">
    <property type="term" value="F:serine-type endopeptidase activity"/>
    <property type="evidence" value="ECO:0007669"/>
    <property type="project" value="InterPro"/>
</dbReference>
<evidence type="ECO:0000259" key="7">
    <source>
        <dbReference type="Pfam" id="PF00082"/>
    </source>
</evidence>
<reference evidence="8 9" key="1">
    <citation type="journal article" date="2018" name="PLoS Pathog.">
        <title>Evolution of structural diversity of trichothecenes, a family of toxins produced by plant pathogenic and entomopathogenic fungi.</title>
        <authorList>
            <person name="Proctor R.H."/>
            <person name="McCormick S.P."/>
            <person name="Kim H.S."/>
            <person name="Cardoza R.E."/>
            <person name="Stanley A.M."/>
            <person name="Lindo L."/>
            <person name="Kelly A."/>
            <person name="Brown D.W."/>
            <person name="Lee T."/>
            <person name="Vaughan M.M."/>
            <person name="Alexander N.J."/>
            <person name="Busman M."/>
            <person name="Gutierrez S."/>
        </authorList>
    </citation>
    <scope>NUCLEOTIDE SEQUENCE [LARGE SCALE GENOMIC DNA]</scope>
    <source>
        <strain evidence="8 9">NRRL 13405</strain>
    </source>
</reference>
<organism evidence="8 9">
    <name type="scientific">Fusarium flagelliforme</name>
    <dbReference type="NCBI Taxonomy" id="2675880"/>
    <lineage>
        <taxon>Eukaryota</taxon>
        <taxon>Fungi</taxon>
        <taxon>Dikarya</taxon>
        <taxon>Ascomycota</taxon>
        <taxon>Pezizomycotina</taxon>
        <taxon>Sordariomycetes</taxon>
        <taxon>Hypocreomycetidae</taxon>
        <taxon>Hypocreales</taxon>
        <taxon>Nectriaceae</taxon>
        <taxon>Fusarium</taxon>
        <taxon>Fusarium incarnatum-equiseti species complex</taxon>
    </lineage>
</organism>
<evidence type="ECO:0000256" key="6">
    <source>
        <dbReference type="SAM" id="MobiDB-lite"/>
    </source>
</evidence>
<dbReference type="InterPro" id="IPR050131">
    <property type="entry name" value="Peptidase_S8_subtilisin-like"/>
</dbReference>
<evidence type="ECO:0000313" key="8">
    <source>
        <dbReference type="EMBL" id="RFN45344.1"/>
    </source>
</evidence>
<comment type="caution">
    <text evidence="5">Lacks conserved residue(s) required for the propagation of feature annotation.</text>
</comment>
<dbReference type="EMBL" id="PXXK01000356">
    <property type="protein sequence ID" value="RFN45344.1"/>
    <property type="molecule type" value="Genomic_DNA"/>
</dbReference>
<keyword evidence="2 8" id="KW-0645">Protease</keyword>
<gene>
    <name evidence="8" type="ORF">FIE12Z_10409</name>
</gene>
<comment type="similarity">
    <text evidence="1 5">Belongs to the peptidase S8 family.</text>
</comment>
<dbReference type="Gene3D" id="3.40.50.200">
    <property type="entry name" value="Peptidase S8/S53 domain"/>
    <property type="match status" value="1"/>
</dbReference>
<evidence type="ECO:0000256" key="1">
    <source>
        <dbReference type="ARBA" id="ARBA00011073"/>
    </source>
</evidence>
<protein>
    <submittedName>
        <fullName evidence="8">Extracellular serine protease</fullName>
    </submittedName>
</protein>
<dbReference type="InterPro" id="IPR000209">
    <property type="entry name" value="Peptidase_S8/S53_dom"/>
</dbReference>
<evidence type="ECO:0000256" key="5">
    <source>
        <dbReference type="PROSITE-ProRule" id="PRU01240"/>
    </source>
</evidence>
<dbReference type="STRING" id="2594813.A0A395MBS8"/>
<dbReference type="PANTHER" id="PTHR43806">
    <property type="entry name" value="PEPTIDASE S8"/>
    <property type="match status" value="1"/>
</dbReference>
<feature type="region of interest" description="Disordered" evidence="6">
    <location>
        <begin position="122"/>
        <end position="145"/>
    </location>
</feature>
<dbReference type="Proteomes" id="UP000265631">
    <property type="component" value="Unassembled WGS sequence"/>
</dbReference>
<evidence type="ECO:0000313" key="9">
    <source>
        <dbReference type="Proteomes" id="UP000265631"/>
    </source>
</evidence>
<dbReference type="PROSITE" id="PS51892">
    <property type="entry name" value="SUBTILASE"/>
    <property type="match status" value="1"/>
</dbReference>
<dbReference type="AlphaFoldDB" id="A0A395MBS8"/>
<dbReference type="PANTHER" id="PTHR43806:SF11">
    <property type="entry name" value="CEREVISIN-RELATED"/>
    <property type="match status" value="1"/>
</dbReference>
<proteinExistence type="inferred from homology"/>
<dbReference type="CDD" id="cd00306">
    <property type="entry name" value="Peptidases_S8_S53"/>
    <property type="match status" value="1"/>
</dbReference>
<evidence type="ECO:0000256" key="4">
    <source>
        <dbReference type="ARBA" id="ARBA00022825"/>
    </source>
</evidence>
<evidence type="ECO:0000256" key="3">
    <source>
        <dbReference type="ARBA" id="ARBA00022801"/>
    </source>
</evidence>
<evidence type="ECO:0000256" key="2">
    <source>
        <dbReference type="ARBA" id="ARBA00022670"/>
    </source>
</evidence>
<name>A0A395MBS8_9HYPO</name>
<keyword evidence="4" id="KW-0720">Serine protease</keyword>
<dbReference type="Pfam" id="PF00082">
    <property type="entry name" value="Peptidase_S8"/>
    <property type="match status" value="1"/>
</dbReference>